<sequence>MTPTDTGMLVLALIVAIPAFWVLLFFVVKGAMLAAIRQHRREIKAEAAQTAKASA</sequence>
<feature type="transmembrane region" description="Helical" evidence="1">
    <location>
        <begin position="6"/>
        <end position="28"/>
    </location>
</feature>
<proteinExistence type="predicted"/>
<evidence type="ECO:0000313" key="2">
    <source>
        <dbReference type="EMBL" id="RZU64597.1"/>
    </source>
</evidence>
<keyword evidence="3" id="KW-1185">Reference proteome</keyword>
<gene>
    <name evidence="2" type="ORF">EV379_0900</name>
</gene>
<dbReference type="RefSeq" id="WP_165397285.1">
    <property type="nucleotide sequence ID" value="NZ_SHLC01000001.1"/>
</dbReference>
<organism evidence="2 3">
    <name type="scientific">Microterricola gilva</name>
    <dbReference type="NCBI Taxonomy" id="393267"/>
    <lineage>
        <taxon>Bacteria</taxon>
        <taxon>Bacillati</taxon>
        <taxon>Actinomycetota</taxon>
        <taxon>Actinomycetes</taxon>
        <taxon>Micrococcales</taxon>
        <taxon>Microbacteriaceae</taxon>
        <taxon>Microterricola</taxon>
    </lineage>
</organism>
<keyword evidence="1" id="KW-0812">Transmembrane</keyword>
<keyword evidence="1" id="KW-0472">Membrane</keyword>
<protein>
    <submittedName>
        <fullName evidence="2">Uncharacterized protein</fullName>
    </submittedName>
</protein>
<dbReference type="AlphaFoldDB" id="A0A4Q8AJE8"/>
<dbReference type="Proteomes" id="UP000291483">
    <property type="component" value="Unassembled WGS sequence"/>
</dbReference>
<keyword evidence="1" id="KW-1133">Transmembrane helix</keyword>
<dbReference type="EMBL" id="SHLC01000001">
    <property type="protein sequence ID" value="RZU64597.1"/>
    <property type="molecule type" value="Genomic_DNA"/>
</dbReference>
<evidence type="ECO:0000256" key="1">
    <source>
        <dbReference type="SAM" id="Phobius"/>
    </source>
</evidence>
<reference evidence="2 3" key="1">
    <citation type="submission" date="2019-02" db="EMBL/GenBank/DDBJ databases">
        <title>Sequencing the genomes of 1000 actinobacteria strains.</title>
        <authorList>
            <person name="Klenk H.-P."/>
        </authorList>
    </citation>
    <scope>NUCLEOTIDE SEQUENCE [LARGE SCALE GENOMIC DNA]</scope>
    <source>
        <strain evidence="2 3">DSM 18319</strain>
    </source>
</reference>
<comment type="caution">
    <text evidence="2">The sequence shown here is derived from an EMBL/GenBank/DDBJ whole genome shotgun (WGS) entry which is preliminary data.</text>
</comment>
<accession>A0A4Q8AJE8</accession>
<evidence type="ECO:0000313" key="3">
    <source>
        <dbReference type="Proteomes" id="UP000291483"/>
    </source>
</evidence>
<name>A0A4Q8AJE8_9MICO</name>